<sequence length="536" mass="59656">MISDSLLTPATRTLILAAEVFFCVSHHEAAAQMPADSLSLTSMTFVRQSFARNFYNSSKVMSSINMDGARLFLPDAADVVLMGGDSTEAVTMRQEGRTLLLGTPADRRAASTLRVGAFHPYLCYEARFSGVDDGETAGIDFAANDGSGTVIRTVYSRGRIVSCLTGADGTKELASKDVGQLGRVALRVQYTGVRFHVFMLRDDGEARLLYSAERDMRRADTCTRFSFGVRAELPEGGSVRLEDARSLLACGTGQADPQVVQLKDGSPLIRDGRLYVCMTTRGFERICDSWQGVYSIGTDSYDLRLEGALFFGKGDGLMYGFHATKMVYDEDAGRFLVMTTTHEDTHTLAFCSSEADLLHGMHYLECEELPFPHSYSNGHGFNTEDPDFFFDSGAGKWRLAYCALKDGSYVTYLCESDNWDGPYRQVAESDRNNNTGIRITTVGGRRHVLSGGPGTTFYIYDYPSLRCLGTFSQQFPNGGFRGWPTIVPVPYGNYERYLWITFDRGAQTGRYSYGTLYFYLGDRMWRRHDPDGNKRH</sequence>
<dbReference type="RefSeq" id="WP_289836487.1">
    <property type="nucleotide sequence ID" value="NZ_JAUEIF010000001.1"/>
</dbReference>
<evidence type="ECO:0000313" key="4">
    <source>
        <dbReference type="Proteomes" id="UP001168478"/>
    </source>
</evidence>
<dbReference type="EMBL" id="JAUEIE010000001">
    <property type="protein sequence ID" value="MDN0021816.1"/>
    <property type="molecule type" value="Genomic_DNA"/>
</dbReference>
<keyword evidence="3" id="KW-1185">Reference proteome</keyword>
<dbReference type="EMBL" id="JAUEIF010000001">
    <property type="protein sequence ID" value="MDN0024313.1"/>
    <property type="molecule type" value="Genomic_DNA"/>
</dbReference>
<comment type="caution">
    <text evidence="2">The sequence shown here is derived from an EMBL/GenBank/DDBJ whole genome shotgun (WGS) entry which is preliminary data.</text>
</comment>
<reference evidence="2" key="1">
    <citation type="submission" date="2023-06" db="EMBL/GenBank/DDBJ databases">
        <authorList>
            <person name="Zeman M."/>
            <person name="Kubasova T."/>
            <person name="Jahodarova E."/>
            <person name="Nykrynova M."/>
            <person name="Rychlik I."/>
        </authorList>
    </citation>
    <scope>NUCLEOTIDE SEQUENCE</scope>
    <source>
        <strain evidence="2">ET15</strain>
        <strain evidence="1">ET37</strain>
    </source>
</reference>
<organism evidence="2 4">
    <name type="scientific">Leyella lascolaii</name>
    <dbReference type="NCBI Taxonomy" id="1776379"/>
    <lineage>
        <taxon>Bacteria</taxon>
        <taxon>Pseudomonadati</taxon>
        <taxon>Bacteroidota</taxon>
        <taxon>Bacteroidia</taxon>
        <taxon>Bacteroidales</taxon>
        <taxon>Prevotellaceae</taxon>
        <taxon>Leyella</taxon>
    </lineage>
</organism>
<gene>
    <name evidence="1" type="ORF">QVN81_02080</name>
    <name evidence="2" type="ORF">QVN84_02075</name>
</gene>
<proteinExistence type="predicted"/>
<dbReference type="Proteomes" id="UP001168478">
    <property type="component" value="Unassembled WGS sequence"/>
</dbReference>
<dbReference type="Proteomes" id="UP001167831">
    <property type="component" value="Unassembled WGS sequence"/>
</dbReference>
<dbReference type="SUPFAM" id="SSF75005">
    <property type="entry name" value="Arabinanase/levansucrase/invertase"/>
    <property type="match status" value="1"/>
</dbReference>
<name>A0AAW7JIY3_9BACT</name>
<accession>A0AAW7JIY3</accession>
<evidence type="ECO:0000313" key="1">
    <source>
        <dbReference type="EMBL" id="MDN0021816.1"/>
    </source>
</evidence>
<evidence type="ECO:0000313" key="3">
    <source>
        <dbReference type="Proteomes" id="UP001167831"/>
    </source>
</evidence>
<dbReference type="InterPro" id="IPR023296">
    <property type="entry name" value="Glyco_hydro_beta-prop_sf"/>
</dbReference>
<protein>
    <submittedName>
        <fullName evidence="2">Uncharacterized protein</fullName>
    </submittedName>
</protein>
<reference evidence="2" key="2">
    <citation type="submission" date="2023-08" db="EMBL/GenBank/DDBJ databases">
        <title>Identification and characterization of horizontal gene transfer across gut microbiota members of farm animals based on homology search.</title>
        <authorList>
            <person name="Schwarzerova J."/>
            <person name="Nykrynova M."/>
            <person name="Jureckova K."/>
            <person name="Cejkova D."/>
            <person name="Rychlik I."/>
        </authorList>
    </citation>
    <scope>NUCLEOTIDE SEQUENCE</scope>
    <source>
        <strain evidence="2">ET15</strain>
        <strain evidence="1">ET37</strain>
    </source>
</reference>
<dbReference type="AlphaFoldDB" id="A0AAW7JIY3"/>
<evidence type="ECO:0000313" key="2">
    <source>
        <dbReference type="EMBL" id="MDN0024313.1"/>
    </source>
</evidence>